<evidence type="ECO:0000313" key="2">
    <source>
        <dbReference type="Proteomes" id="UP000234681"/>
    </source>
</evidence>
<dbReference type="AlphaFoldDB" id="A6K827"/>
<reference evidence="2" key="1">
    <citation type="submission" date="2005-09" db="EMBL/GenBank/DDBJ databases">
        <authorList>
            <person name="Mural R.J."/>
            <person name="Li P.W."/>
            <person name="Adams M.D."/>
            <person name="Amanatides P.G."/>
            <person name="Baden-Tillson H."/>
            <person name="Barnstead M."/>
            <person name="Chin S.H."/>
            <person name="Dew I."/>
            <person name="Evans C.A."/>
            <person name="Ferriera S."/>
            <person name="Flanigan M."/>
            <person name="Fosler C."/>
            <person name="Glodek A."/>
            <person name="Gu Z."/>
            <person name="Holt R.A."/>
            <person name="Jennings D."/>
            <person name="Kraft C.L."/>
            <person name="Lu F."/>
            <person name="Nguyen T."/>
            <person name="Nusskern D.R."/>
            <person name="Pfannkoch C.M."/>
            <person name="Sitter C."/>
            <person name="Sutton G.G."/>
            <person name="Venter J.C."/>
            <person name="Wang Z."/>
            <person name="Woodage T."/>
            <person name="Zheng X.H."/>
            <person name="Zhong F."/>
        </authorList>
    </citation>
    <scope>NUCLEOTIDE SEQUENCE [LARGE SCALE GENOMIC DNA]</scope>
    <source>
        <strain>BN</strain>
        <strain evidence="2">Sprague-Dawley</strain>
    </source>
</reference>
<accession>A6K827</accession>
<name>A6K827_RAT</name>
<sequence>MFEAQKSNCNKRIIGGKIITNPVNHELKTRIMHTKLLMIVVYWRGLHMAT</sequence>
<protein>
    <submittedName>
        <fullName evidence="1">RCG64237</fullName>
    </submittedName>
</protein>
<dbReference type="EMBL" id="CH474029">
    <property type="protein sequence ID" value="EDL89097.1"/>
    <property type="molecule type" value="Genomic_DNA"/>
</dbReference>
<dbReference type="Proteomes" id="UP000234681">
    <property type="component" value="Chromosome 7"/>
</dbReference>
<gene>
    <name evidence="1" type="ORF">rCG_64237</name>
</gene>
<evidence type="ECO:0000313" key="1">
    <source>
        <dbReference type="EMBL" id="EDL89097.1"/>
    </source>
</evidence>
<proteinExistence type="predicted"/>
<organism evidence="1 2">
    <name type="scientific">Rattus norvegicus</name>
    <name type="common">Rat</name>
    <dbReference type="NCBI Taxonomy" id="10116"/>
    <lineage>
        <taxon>Eukaryota</taxon>
        <taxon>Metazoa</taxon>
        <taxon>Chordata</taxon>
        <taxon>Craniata</taxon>
        <taxon>Vertebrata</taxon>
        <taxon>Euteleostomi</taxon>
        <taxon>Mammalia</taxon>
        <taxon>Eutheria</taxon>
        <taxon>Euarchontoglires</taxon>
        <taxon>Glires</taxon>
        <taxon>Rodentia</taxon>
        <taxon>Myomorpha</taxon>
        <taxon>Muroidea</taxon>
        <taxon>Muridae</taxon>
        <taxon>Murinae</taxon>
        <taxon>Rattus</taxon>
    </lineage>
</organism>